<organism evidence="1 2">
    <name type="scientific">Pseudomonas fluorescens</name>
    <dbReference type="NCBI Taxonomy" id="294"/>
    <lineage>
        <taxon>Bacteria</taxon>
        <taxon>Pseudomonadati</taxon>
        <taxon>Pseudomonadota</taxon>
        <taxon>Gammaproteobacteria</taxon>
        <taxon>Pseudomonadales</taxon>
        <taxon>Pseudomonadaceae</taxon>
        <taxon>Pseudomonas</taxon>
    </lineage>
</organism>
<dbReference type="Proteomes" id="UP000033400">
    <property type="component" value="Unassembled WGS sequence"/>
</dbReference>
<dbReference type="AlphaFoldDB" id="A0A0F4V240"/>
<evidence type="ECO:0000313" key="1">
    <source>
        <dbReference type="EMBL" id="KJZ62595.1"/>
    </source>
</evidence>
<name>A0A0F4V240_PSEFL</name>
<evidence type="ECO:0008006" key="3">
    <source>
        <dbReference type="Google" id="ProtNLM"/>
    </source>
</evidence>
<gene>
    <name evidence="1" type="ORF">VD17_26515</name>
</gene>
<reference evidence="1 2" key="1">
    <citation type="submission" date="2015-03" db="EMBL/GenBank/DDBJ databases">
        <title>Comparative genomics of Pseudomonas insights into diversity of traits involved in vanlence and defense.</title>
        <authorList>
            <person name="Qin Y."/>
        </authorList>
    </citation>
    <scope>NUCLEOTIDE SEQUENCE [LARGE SCALE GENOMIC DNA]</scope>
    <source>
        <strain evidence="1 2">H24</strain>
    </source>
</reference>
<protein>
    <recommendedName>
        <fullName evidence="3">CdiI immunity protein domain-containing protein</fullName>
    </recommendedName>
</protein>
<comment type="caution">
    <text evidence="1">The sequence shown here is derived from an EMBL/GenBank/DDBJ whole genome shotgun (WGS) entry which is preliminary data.</text>
</comment>
<sequence>MLMHPYLNVSYNPSLGHFLGGFDIYDREESLGVELSEYDPECPSDREFLISRFIVKRFAALSYRHKFVLFLVLEEALDSDSSIFSEILEHDPMSPSSLPPGWDEMENPRAFFEDVYLKLSEAWVDDLYKASREDFSTW</sequence>
<accession>A0A0F4V240</accession>
<dbReference type="PATRIC" id="fig|294.133.peg.5212"/>
<proteinExistence type="predicted"/>
<dbReference type="RefSeq" id="WP_046056420.1">
    <property type="nucleotide sequence ID" value="NZ_LACH01000068.1"/>
</dbReference>
<dbReference type="OrthoDB" id="6984242at2"/>
<evidence type="ECO:0000313" key="2">
    <source>
        <dbReference type="Proteomes" id="UP000033400"/>
    </source>
</evidence>
<dbReference type="EMBL" id="LACH01000068">
    <property type="protein sequence ID" value="KJZ62595.1"/>
    <property type="molecule type" value="Genomic_DNA"/>
</dbReference>